<keyword evidence="3" id="KW-1185">Reference proteome</keyword>
<dbReference type="CTD" id="9820862"/>
<dbReference type="PANTHER" id="PTHR13379:SF0">
    <property type="entry name" value="UPF0415 PROTEIN C7ORF25"/>
    <property type="match status" value="1"/>
</dbReference>
<dbReference type="GeneID" id="9820862"/>
<dbReference type="OMA" id="WAGQGQF"/>
<gene>
    <name evidence="2" type="ORF">CRE_11893</name>
</gene>
<dbReference type="EMBL" id="DS268424">
    <property type="protein sequence ID" value="EFO91535.1"/>
    <property type="molecule type" value="Genomic_DNA"/>
</dbReference>
<dbReference type="AlphaFoldDB" id="E3M4C4"/>
<dbReference type="KEGG" id="crq:GCK72_005933"/>
<accession>E3M4C4</accession>
<dbReference type="STRING" id="31234.E3M4C4"/>
<dbReference type="PANTHER" id="PTHR13379">
    <property type="entry name" value="UNCHARACTERIZED DUF1308"/>
    <property type="match status" value="1"/>
</dbReference>
<dbReference type="Pfam" id="PF18474">
    <property type="entry name" value="DUF5614"/>
    <property type="match status" value="1"/>
</dbReference>
<dbReference type="InterPro" id="IPR010733">
    <property type="entry name" value="DUF1308"/>
</dbReference>
<reference evidence="2" key="1">
    <citation type="submission" date="2007-07" db="EMBL/GenBank/DDBJ databases">
        <title>PCAP assembly of the Caenorhabditis remanei genome.</title>
        <authorList>
            <consortium name="The Caenorhabditis remanei Sequencing Consortium"/>
            <person name="Wilson R.K."/>
        </authorList>
    </citation>
    <scope>NUCLEOTIDE SEQUENCE [LARGE SCALE GENOMIC DNA]</scope>
    <source>
        <strain evidence="2">PB4641</strain>
    </source>
</reference>
<comment type="similarity">
    <text evidence="1">Belongs to the UPF0415 family.</text>
</comment>
<dbReference type="Proteomes" id="UP000008281">
    <property type="component" value="Unassembled WGS sequence"/>
</dbReference>
<dbReference type="InterPro" id="IPR041076">
    <property type="entry name" value="DUF5614"/>
</dbReference>
<dbReference type="HOGENOM" id="CLU_683782_0_0_1"/>
<organism evidence="3">
    <name type="scientific">Caenorhabditis remanei</name>
    <name type="common">Caenorhabditis vulgaris</name>
    <dbReference type="NCBI Taxonomy" id="31234"/>
    <lineage>
        <taxon>Eukaryota</taxon>
        <taxon>Metazoa</taxon>
        <taxon>Ecdysozoa</taxon>
        <taxon>Nematoda</taxon>
        <taxon>Chromadorea</taxon>
        <taxon>Rhabditida</taxon>
        <taxon>Rhabditina</taxon>
        <taxon>Rhabditomorpha</taxon>
        <taxon>Rhabditoidea</taxon>
        <taxon>Rhabditidae</taxon>
        <taxon>Peloderinae</taxon>
        <taxon>Caenorhabditis</taxon>
    </lineage>
</organism>
<evidence type="ECO:0000256" key="1">
    <source>
        <dbReference type="ARBA" id="ARBA00006588"/>
    </source>
</evidence>
<dbReference type="Pfam" id="PF07000">
    <property type="entry name" value="DUF1308"/>
    <property type="match status" value="1"/>
</dbReference>
<dbReference type="FunCoup" id="E3M4C4">
    <property type="interactions" value="1631"/>
</dbReference>
<evidence type="ECO:0000313" key="2">
    <source>
        <dbReference type="EMBL" id="EFO91535.1"/>
    </source>
</evidence>
<sequence>MSVPNLEKSKELEIKRAEKVAEVRNALEKLSGAQFKKLENLQRMERVLKKEIETLLQAKDKLESHLVTCNYAFYKSIIDEVEPMENALSVLKTFKKNDVSITVDIVTKEPHSWIKLVNRSAKNVLIEYRDGKRNGDIIAQIKQQLYVSRRFNNPQIRVIFKNGILCEMADKLTRHGIIVDGERIEKEHPDLTGKWNDALIEKLGESEDSDWEYDEEDVIPIKPCHQQSRLTSSIPSINLDISAVMLLVSNMCEPSGARFKFQEEMINKHVENERETPAKKPLLEKLKGHRLIMSELALEQVRKIVHYVGGPTEKIRFAELVKTIESIPDETGDVGRVSMLSDIKGITPITKRVFSCAETTGTPTVTANHKFLKHSKAKNIYFEVIEIPPRPLTEQKEANAEAI</sequence>
<name>E3M4C4_CAERE</name>
<evidence type="ECO:0000313" key="3">
    <source>
        <dbReference type="Proteomes" id="UP000008281"/>
    </source>
</evidence>
<dbReference type="eggNOG" id="KOG4529">
    <property type="taxonomic scope" value="Eukaryota"/>
</dbReference>
<protein>
    <submittedName>
        <fullName evidence="2">Uncharacterized protein</fullName>
    </submittedName>
</protein>
<proteinExistence type="inferred from homology"/>
<dbReference type="OrthoDB" id="441890at2759"/>